<feature type="domain" description="Cupin type-1" evidence="2">
    <location>
        <begin position="242"/>
        <end position="396"/>
    </location>
</feature>
<feature type="signal peptide" evidence="1">
    <location>
        <begin position="1"/>
        <end position="28"/>
    </location>
</feature>
<reference evidence="3 4" key="1">
    <citation type="submission" date="2019-06" db="EMBL/GenBank/DDBJ databases">
        <title>A chromosomal-level reference genome of Carpinus fangiana (Coryloideae, Betulaceae).</title>
        <authorList>
            <person name="Yang X."/>
            <person name="Wang Z."/>
            <person name="Zhang L."/>
            <person name="Hao G."/>
            <person name="Liu J."/>
            <person name="Yang Y."/>
        </authorList>
    </citation>
    <scope>NUCLEOTIDE SEQUENCE [LARGE SCALE GENOMIC DNA]</scope>
    <source>
        <strain evidence="3">Cfa_2016G</strain>
        <tissue evidence="3">Leaf</tissue>
    </source>
</reference>
<name>A0A5N6QP57_9ROSI</name>
<dbReference type="CDD" id="cd02245">
    <property type="entry name" value="cupin_7S_vicilin-like_C"/>
    <property type="match status" value="1"/>
</dbReference>
<dbReference type="SUPFAM" id="SSF51182">
    <property type="entry name" value="RmlC-like cupins"/>
    <property type="match status" value="1"/>
</dbReference>
<dbReference type="OrthoDB" id="1932894at2759"/>
<keyword evidence="4" id="KW-1185">Reference proteome</keyword>
<evidence type="ECO:0000313" key="3">
    <source>
        <dbReference type="EMBL" id="KAE7999893.1"/>
    </source>
</evidence>
<evidence type="ECO:0000259" key="2">
    <source>
        <dbReference type="SMART" id="SM00835"/>
    </source>
</evidence>
<dbReference type="InterPro" id="IPR011051">
    <property type="entry name" value="RmlC_Cupin_sf"/>
</dbReference>
<feature type="chain" id="PRO_5024384418" description="Cupin type-1 domain-containing protein" evidence="1">
    <location>
        <begin position="29"/>
        <end position="437"/>
    </location>
</feature>
<keyword evidence="1" id="KW-0732">Signal</keyword>
<dbReference type="PANTHER" id="PTHR31189:SF7">
    <property type="entry name" value="OS03G0197300 PROTEIN"/>
    <property type="match status" value="1"/>
</dbReference>
<sequence length="437" mass="49190">MGEKDFTSPFSFLLLLFLFLSLFLHAKAFDEDVSGVGAGPLVKKEERRSLVATEYGEISATEIIDGMGALYHLQFLTLEPNSLFLPVLLHADMVFFVNTGSGRLSWVVDQDEMRRVNVRRGDIYRLQAGSIFYIQSSLAPERQKLRIYAIFANTEESPYEQSIGAYSSINNLVRGFDKKVLQAAFKVPEDLIEAITEGTKAPAIVHAGPTKEKTLWELEARFLKVFLSDTGGMVLSKKTRTFNILEADPDIENCYGRSTTVTRKNFDLLKDSNIGLFLVNLTKGSMMGPHWNPMATEMAIVLQGQGMVRAVCSSSANESECKNMRFMVMEGDVFTVPRFHPMAQMSFNNDSFVFMGFSTTRRRNHPQFLAGKRSVLQTLDKEVLAVSFNVTNTTIDQLLASQADSILLECDRKYVRKHTSFFYSTTLVYLVLVLIEL</sequence>
<evidence type="ECO:0000313" key="4">
    <source>
        <dbReference type="Proteomes" id="UP000327013"/>
    </source>
</evidence>
<accession>A0A5N6QP57</accession>
<proteinExistence type="predicted"/>
<dbReference type="Gene3D" id="2.60.120.10">
    <property type="entry name" value="Jelly Rolls"/>
    <property type="match status" value="2"/>
</dbReference>
<protein>
    <recommendedName>
        <fullName evidence="2">Cupin type-1 domain-containing protein</fullName>
    </recommendedName>
</protein>
<dbReference type="PANTHER" id="PTHR31189">
    <property type="entry name" value="OS03G0336100 PROTEIN-RELATED"/>
    <property type="match status" value="1"/>
</dbReference>
<dbReference type="Pfam" id="PF00190">
    <property type="entry name" value="Cupin_1"/>
    <property type="match status" value="2"/>
</dbReference>
<feature type="domain" description="Cupin type-1" evidence="2">
    <location>
        <begin position="40"/>
        <end position="193"/>
    </location>
</feature>
<dbReference type="InterPro" id="IPR014710">
    <property type="entry name" value="RmlC-like_jellyroll"/>
</dbReference>
<organism evidence="3 4">
    <name type="scientific">Carpinus fangiana</name>
    <dbReference type="NCBI Taxonomy" id="176857"/>
    <lineage>
        <taxon>Eukaryota</taxon>
        <taxon>Viridiplantae</taxon>
        <taxon>Streptophyta</taxon>
        <taxon>Embryophyta</taxon>
        <taxon>Tracheophyta</taxon>
        <taxon>Spermatophyta</taxon>
        <taxon>Magnoliopsida</taxon>
        <taxon>eudicotyledons</taxon>
        <taxon>Gunneridae</taxon>
        <taxon>Pentapetalae</taxon>
        <taxon>rosids</taxon>
        <taxon>fabids</taxon>
        <taxon>Fagales</taxon>
        <taxon>Betulaceae</taxon>
        <taxon>Carpinus</taxon>
    </lineage>
</organism>
<dbReference type="Proteomes" id="UP000327013">
    <property type="component" value="Chromosome 1"/>
</dbReference>
<dbReference type="CDD" id="cd02244">
    <property type="entry name" value="cupin_7S_vicilin-like_N"/>
    <property type="match status" value="1"/>
</dbReference>
<dbReference type="SMART" id="SM00835">
    <property type="entry name" value="Cupin_1"/>
    <property type="match status" value="2"/>
</dbReference>
<dbReference type="EMBL" id="CM017321">
    <property type="protein sequence ID" value="KAE7999893.1"/>
    <property type="molecule type" value="Genomic_DNA"/>
</dbReference>
<dbReference type="InterPro" id="IPR006045">
    <property type="entry name" value="Cupin_1"/>
</dbReference>
<dbReference type="InterPro" id="IPR050253">
    <property type="entry name" value="Seed_Storage-Functional"/>
</dbReference>
<evidence type="ECO:0000256" key="1">
    <source>
        <dbReference type="SAM" id="SignalP"/>
    </source>
</evidence>
<dbReference type="AlphaFoldDB" id="A0A5N6QP57"/>
<gene>
    <name evidence="3" type="ORF">FH972_004281</name>
</gene>